<dbReference type="SMART" id="SM00382">
    <property type="entry name" value="AAA"/>
    <property type="match status" value="2"/>
</dbReference>
<evidence type="ECO:0000259" key="8">
    <source>
        <dbReference type="PROSITE" id="PS51146"/>
    </source>
</evidence>
<dbReference type="Pfam" id="PF06745">
    <property type="entry name" value="ATPase"/>
    <property type="match status" value="2"/>
</dbReference>
<evidence type="ECO:0000256" key="7">
    <source>
        <dbReference type="SAM" id="Coils"/>
    </source>
</evidence>
<dbReference type="PIRSF" id="PIRSF039117">
    <property type="entry name" value="KaiC"/>
    <property type="match status" value="1"/>
</dbReference>
<keyword evidence="2" id="KW-0597">Phosphoprotein</keyword>
<accession>A0ABX1F7Q1</accession>
<protein>
    <recommendedName>
        <fullName evidence="1">non-specific serine/threonine protein kinase</fullName>
        <ecNumber evidence="1">2.7.11.1</ecNumber>
    </recommendedName>
</protein>
<evidence type="ECO:0000256" key="5">
    <source>
        <dbReference type="ARBA" id="ARBA00022777"/>
    </source>
</evidence>
<evidence type="ECO:0000256" key="1">
    <source>
        <dbReference type="ARBA" id="ARBA00012513"/>
    </source>
</evidence>
<dbReference type="InterPro" id="IPR010624">
    <property type="entry name" value="KaiC_dom"/>
</dbReference>
<dbReference type="Proteomes" id="UP000765160">
    <property type="component" value="Unassembled WGS sequence"/>
</dbReference>
<dbReference type="InterPro" id="IPR027417">
    <property type="entry name" value="P-loop_NTPase"/>
</dbReference>
<dbReference type="RefSeq" id="WP_168054773.1">
    <property type="nucleotide sequence ID" value="NZ_JAATJR010000009.1"/>
</dbReference>
<comment type="caution">
    <text evidence="9">The sequence shown here is derived from an EMBL/GenBank/DDBJ whole genome shotgun (WGS) entry which is preliminary data.</text>
</comment>
<evidence type="ECO:0000256" key="3">
    <source>
        <dbReference type="ARBA" id="ARBA00022679"/>
    </source>
</evidence>
<keyword evidence="6" id="KW-0378">Hydrolase</keyword>
<evidence type="ECO:0000313" key="9">
    <source>
        <dbReference type="EMBL" id="NKE48418.1"/>
    </source>
</evidence>
<dbReference type="SUPFAM" id="SSF52540">
    <property type="entry name" value="P-loop containing nucleoside triphosphate hydrolases"/>
    <property type="match status" value="2"/>
</dbReference>
<evidence type="ECO:0000313" key="10">
    <source>
        <dbReference type="Proteomes" id="UP000765160"/>
    </source>
</evidence>
<keyword evidence="4" id="KW-0677">Repeat</keyword>
<dbReference type="NCBIfam" id="NF006799">
    <property type="entry name" value="PRK09302.1"/>
    <property type="match status" value="1"/>
</dbReference>
<dbReference type="EMBL" id="JAAVTX010000009">
    <property type="protein sequence ID" value="NKE48418.1"/>
    <property type="molecule type" value="Genomic_DNA"/>
</dbReference>
<dbReference type="InterPro" id="IPR014774">
    <property type="entry name" value="KaiC-like_dom"/>
</dbReference>
<evidence type="ECO:0000256" key="6">
    <source>
        <dbReference type="ARBA" id="ARBA00022801"/>
    </source>
</evidence>
<organism evidence="9 10">
    <name type="scientific">Falsiroseomonas frigidaquae</name>
    <dbReference type="NCBI Taxonomy" id="487318"/>
    <lineage>
        <taxon>Bacteria</taxon>
        <taxon>Pseudomonadati</taxon>
        <taxon>Pseudomonadota</taxon>
        <taxon>Alphaproteobacteria</taxon>
        <taxon>Acetobacterales</taxon>
        <taxon>Roseomonadaceae</taxon>
        <taxon>Falsiroseomonas</taxon>
    </lineage>
</organism>
<keyword evidence="7" id="KW-0175">Coiled coil</keyword>
<dbReference type="Gene3D" id="3.40.50.300">
    <property type="entry name" value="P-loop containing nucleotide triphosphate hydrolases"/>
    <property type="match status" value="2"/>
</dbReference>
<keyword evidence="3" id="KW-0808">Transferase</keyword>
<sequence length="567" mass="60281">MVKAATGVPGLDEITHGGLPAGRVTLIEGGPGAGKTLLALQSLARGAGPDGAPGIFVAFEESPDRIRTNCAGFAWAGDGPWQQAIFFLDAQPSPDMVQSGSFDLGGMLAAIGAQIAQTGARRIVLDAIDVVLALLPDPVTRRRELHRLHHWLVAHEMTAILTAKSGSGRGAAGDAELLGFLQFMVDCAIMLRHEVVAGISQRSLRVLKYRGSAFAENQAPLLIGSTGIEVAYSAGERDTASPVTDERVGTGIARLDAMLDGGYHRGASVLISGAPGTAKTTLCGAFAEAACQRDEATLLVSFDSRGEEIIRNLDSVAIHLAPHLASGRLRILSARSVNGSAEAHLMRIKAEATAHGARCLVIDPLSALSQDGNAAFSHSVAERLIDWAKRRGITLLCTSLLGATHPEQEGTQLQVSTIADTWIHLSYVIRAGERNRALTIIKSRGTGHSNQVRELLLTSEGVTLEDVYLADGEVLMGTMRWAQENQARLRASQAADAANLERLRLDAEAAEIEGRLALLRRQLQLKQAEVAALRHAGDVVEDEAARSLRELRHRRMADGSEQDGADG</sequence>
<feature type="domain" description="KaiC" evidence="8">
    <location>
        <begin position="251"/>
        <end position="478"/>
    </location>
</feature>
<dbReference type="PANTHER" id="PTHR42926:SF1">
    <property type="entry name" value="CIRCADIAN CLOCK OSCILLATOR PROTEIN KAIC 1"/>
    <property type="match status" value="1"/>
</dbReference>
<feature type="domain" description="KaiC" evidence="8">
    <location>
        <begin position="2"/>
        <end position="250"/>
    </location>
</feature>
<evidence type="ECO:0000256" key="2">
    <source>
        <dbReference type="ARBA" id="ARBA00022553"/>
    </source>
</evidence>
<dbReference type="PANTHER" id="PTHR42926">
    <property type="match status" value="1"/>
</dbReference>
<dbReference type="InterPro" id="IPR051347">
    <property type="entry name" value="Circadian_clock_KaiC-rel"/>
</dbReference>
<evidence type="ECO:0000256" key="4">
    <source>
        <dbReference type="ARBA" id="ARBA00022737"/>
    </source>
</evidence>
<dbReference type="PROSITE" id="PS51146">
    <property type="entry name" value="KAIC"/>
    <property type="match status" value="2"/>
</dbReference>
<keyword evidence="5" id="KW-0418">Kinase</keyword>
<reference evidence="9 10" key="1">
    <citation type="submission" date="2020-03" db="EMBL/GenBank/DDBJ databases">
        <title>Roseomonas selenitidurans sp. nov. isolated from soil.</title>
        <authorList>
            <person name="Liu H."/>
        </authorList>
    </citation>
    <scope>NUCLEOTIDE SEQUENCE [LARGE SCALE GENOMIC DNA]</scope>
    <source>
        <strain evidence="9 10">JCM 15073</strain>
    </source>
</reference>
<name>A0ABX1F7Q1_9PROT</name>
<gene>
    <name evidence="9" type="primary">kaiC</name>
    <name evidence="9" type="ORF">HB662_26835</name>
</gene>
<feature type="coiled-coil region" evidence="7">
    <location>
        <begin position="502"/>
        <end position="536"/>
    </location>
</feature>
<dbReference type="InterPro" id="IPR003593">
    <property type="entry name" value="AAA+_ATPase"/>
</dbReference>
<dbReference type="PRINTS" id="PR01874">
    <property type="entry name" value="DNAREPAIRADA"/>
</dbReference>
<proteinExistence type="predicted"/>
<dbReference type="InterPro" id="IPR030665">
    <property type="entry name" value="KaiC"/>
</dbReference>
<dbReference type="EC" id="2.7.11.1" evidence="1"/>
<keyword evidence="10" id="KW-1185">Reference proteome</keyword>